<dbReference type="OrthoDB" id="1447433at2"/>
<name>A0A163V5C1_9FLAO</name>
<accession>A0A163V5C1</accession>
<dbReference type="GO" id="GO:0005524">
    <property type="term" value="F:ATP binding"/>
    <property type="evidence" value="ECO:0007669"/>
    <property type="project" value="InterPro"/>
</dbReference>
<dbReference type="InterPro" id="IPR020818">
    <property type="entry name" value="Chaperonin_GroES"/>
</dbReference>
<dbReference type="AlphaFoldDB" id="A0A163V5C1"/>
<evidence type="ECO:0000313" key="1">
    <source>
        <dbReference type="EMBL" id="KZE74358.1"/>
    </source>
</evidence>
<evidence type="ECO:0000313" key="2">
    <source>
        <dbReference type="Proteomes" id="UP000076630"/>
    </source>
</evidence>
<sequence>MVSIKDFIIYSEVDLRDTFKTESGLELFADKRFSQKLLANREVIVKSMPLDYTGKDITGWQAFIDPTIYFRNNYNHGKGDNLEIPGEKGCYKIQPNMIIAVRKDSNSDWIGFDNNLVVEPIIEKYQEEDPKGLIVGVPKTRTKDGYCKVVITNNKLDDIHIGDTVLYNHEYGVDVYLDSKKYLWIRVKDCLAKVV</sequence>
<organism evidence="1 2">
    <name type="scientific">Myroides marinus</name>
    <dbReference type="NCBI Taxonomy" id="703342"/>
    <lineage>
        <taxon>Bacteria</taxon>
        <taxon>Pseudomonadati</taxon>
        <taxon>Bacteroidota</taxon>
        <taxon>Flavobacteriia</taxon>
        <taxon>Flavobacteriales</taxon>
        <taxon>Flavobacteriaceae</taxon>
        <taxon>Myroides</taxon>
    </lineage>
</organism>
<comment type="caution">
    <text evidence="1">The sequence shown here is derived from an EMBL/GenBank/DDBJ whole genome shotgun (WGS) entry which is preliminary data.</text>
</comment>
<protein>
    <submittedName>
        <fullName evidence="1">Chaperonin</fullName>
    </submittedName>
</protein>
<dbReference type="EMBL" id="LQNU01000092">
    <property type="protein sequence ID" value="KZE74358.1"/>
    <property type="molecule type" value="Genomic_DNA"/>
</dbReference>
<dbReference type="Proteomes" id="UP000076630">
    <property type="component" value="Unassembled WGS sequence"/>
</dbReference>
<proteinExistence type="predicted"/>
<dbReference type="RefSeq" id="WP_038988503.1">
    <property type="nucleotide sequence ID" value="NZ_JWJO01000129.1"/>
</dbReference>
<keyword evidence="2" id="KW-1185">Reference proteome</keyword>
<reference evidence="1 2" key="1">
    <citation type="submission" date="2016-01" db="EMBL/GenBank/DDBJ databases">
        <title>Whole genome sequencing of Myroides marinus L41.</title>
        <authorList>
            <person name="Hong K.W."/>
        </authorList>
    </citation>
    <scope>NUCLEOTIDE SEQUENCE [LARGE SCALE GENOMIC DNA]</scope>
    <source>
        <strain evidence="1 2">L41</strain>
    </source>
</reference>
<dbReference type="Pfam" id="PF00166">
    <property type="entry name" value="Cpn10"/>
    <property type="match status" value="1"/>
</dbReference>
<gene>
    <name evidence="1" type="ORF">AV926_17695</name>
</gene>
<dbReference type="GO" id="GO:0044183">
    <property type="term" value="F:protein folding chaperone"/>
    <property type="evidence" value="ECO:0007669"/>
    <property type="project" value="InterPro"/>
</dbReference>